<dbReference type="EMBL" id="MH675552">
    <property type="protein sequence ID" value="AXQ62653.1"/>
    <property type="molecule type" value="Genomic_DNA"/>
</dbReference>
<evidence type="ECO:0000313" key="2">
    <source>
        <dbReference type="Proteomes" id="UP000262320"/>
    </source>
</evidence>
<organism evidence="1 2">
    <name type="scientific">Bacteroides phage crAss001</name>
    <name type="common">Bacteroides phage PhiCrAss001</name>
    <dbReference type="NCBI Taxonomy" id="2301731"/>
    <lineage>
        <taxon>Viruses</taxon>
        <taxon>Duplodnaviria</taxon>
        <taxon>Heunggongvirae</taxon>
        <taxon>Uroviricota</taxon>
        <taxon>Caudoviricetes</taxon>
        <taxon>Crassvirales</taxon>
        <taxon>Steigviridae</taxon>
        <taxon>Asinivirinae</taxon>
        <taxon>Kehishuvirus</taxon>
        <taxon>Kehishuvirus primarius</taxon>
    </lineage>
</organism>
<dbReference type="Proteomes" id="UP000262320">
    <property type="component" value="Segment"/>
</dbReference>
<name>A0A385DT60_BPCA1</name>
<accession>A0A385DT60</accession>
<keyword evidence="2" id="KW-1185">Reference proteome</keyword>
<gene>
    <name evidence="1" type="ORF">crAss001_10</name>
</gene>
<proteinExistence type="predicted"/>
<reference evidence="1 2" key="1">
    <citation type="submission" date="2018-07" db="EMBL/GenBank/DDBJ databases">
        <title>PhiCrAss001, a member of the most abundant bacteriophage family in the human gut, infects Bacteroides.</title>
        <authorList>
            <person name="Shkoporov A.N."/>
            <person name="Khokhlova E.V."/>
            <person name="Fitzgerald C.B."/>
            <person name="Stockdale S.R."/>
            <person name="Draper L.A."/>
            <person name="Ross R.P."/>
            <person name="Hill C."/>
        </authorList>
    </citation>
    <scope>NUCLEOTIDE SEQUENCE [LARGE SCALE GENOMIC DNA]</scope>
    <source>
        <strain evidence="2">crAss001</strain>
    </source>
</reference>
<organismHost>
    <name type="scientific">Bacteroides intestinalis</name>
    <dbReference type="NCBI Taxonomy" id="329854"/>
</organismHost>
<evidence type="ECO:0000313" key="1">
    <source>
        <dbReference type="EMBL" id="AXQ62653.1"/>
    </source>
</evidence>
<protein>
    <submittedName>
        <fullName evidence="1">Uncharacterized protein</fullName>
    </submittedName>
</protein>
<sequence length="82" mass="9655">MEEKKTKEPQYNEPKMMLHLAIYSAVGKYKSIRRAISKGHVTSWGEEVPKRPFNNRKRTSGRELQITKEKIYGELKYRSQAV</sequence>